<organism evidence="2 3">
    <name type="scientific">Serratia fonticola</name>
    <dbReference type="NCBI Taxonomy" id="47917"/>
    <lineage>
        <taxon>Bacteria</taxon>
        <taxon>Pseudomonadati</taxon>
        <taxon>Pseudomonadota</taxon>
        <taxon>Gammaproteobacteria</taxon>
        <taxon>Enterobacterales</taxon>
        <taxon>Yersiniaceae</taxon>
        <taxon>Serratia</taxon>
    </lineage>
</organism>
<dbReference type="EMBL" id="LR134492">
    <property type="protein sequence ID" value="VEI66056.1"/>
    <property type="molecule type" value="Genomic_DNA"/>
</dbReference>
<gene>
    <name evidence="2" type="ORF">NCTC13193_01505</name>
</gene>
<sequence>MTYGLINHIRALTVKRGGPSCLIFTYFTTVHFMTYAKQMIRAICCAILLLSLLTDVCHAMLWPVVTEVKITSCWHGGPGCGTNVYYEGRVEMLEVGTPTQPRQSAHNMFEMYGVHCDVGPTNGLFSSCTWASSHSPPINNGCSYARAGSWELKDPSACRFGSTWGPHDGAGPGAECVMAGVTQYPALVLETPFGPLDATTVANSGSRYCVKSLPPQTVCELGIIDNLTHGNLPPSGSDTRTVTTTVNCGATPKVTIVGSNELELGPGLIARLSVTSPTSGTLRVTSTVTAVNAVPGDYTRSVVVVVSPM</sequence>
<reference evidence="2 3" key="1">
    <citation type="submission" date="2018-12" db="EMBL/GenBank/DDBJ databases">
        <authorList>
            <consortium name="Pathogen Informatics"/>
        </authorList>
    </citation>
    <scope>NUCLEOTIDE SEQUENCE [LARGE SCALE GENOMIC DNA]</scope>
    <source>
        <strain evidence="2 3">NCTC13193</strain>
    </source>
</reference>
<protein>
    <submittedName>
        <fullName evidence="2">Uncharacterized protein</fullName>
    </submittedName>
</protein>
<name>A0A3S4XG45_SERFO</name>
<evidence type="ECO:0000256" key="1">
    <source>
        <dbReference type="SAM" id="Phobius"/>
    </source>
</evidence>
<proteinExistence type="predicted"/>
<keyword evidence="1" id="KW-0812">Transmembrane</keyword>
<evidence type="ECO:0000313" key="3">
    <source>
        <dbReference type="Proteomes" id="UP000270487"/>
    </source>
</evidence>
<keyword evidence="1" id="KW-1133">Transmembrane helix</keyword>
<dbReference type="Proteomes" id="UP000270487">
    <property type="component" value="Chromosome"/>
</dbReference>
<dbReference type="AlphaFoldDB" id="A0A3S4XG45"/>
<evidence type="ECO:0000313" key="2">
    <source>
        <dbReference type="EMBL" id="VEI66056.1"/>
    </source>
</evidence>
<feature type="transmembrane region" description="Helical" evidence="1">
    <location>
        <begin position="42"/>
        <end position="65"/>
    </location>
</feature>
<keyword evidence="1" id="KW-0472">Membrane</keyword>
<accession>A0A3S4XG45</accession>